<feature type="region of interest" description="Disordered" evidence="1">
    <location>
        <begin position="1"/>
        <end position="36"/>
    </location>
</feature>
<reference evidence="2" key="1">
    <citation type="submission" date="2020-02" db="EMBL/GenBank/DDBJ databases">
        <authorList>
            <person name="Meier V. D."/>
        </authorList>
    </citation>
    <scope>NUCLEOTIDE SEQUENCE</scope>
    <source>
        <strain evidence="2">AVDCRST_MAG19</strain>
    </source>
</reference>
<sequence>MPRYGPPAPGTGYDDGPLPCGPRRGAGRGRGQRPRPALPVRYAWCDTFEEAVRMAREAIAG</sequence>
<proteinExistence type="predicted"/>
<protein>
    <submittedName>
        <fullName evidence="2">Uncharacterized protein</fullName>
    </submittedName>
</protein>
<dbReference type="AlphaFoldDB" id="A0A6J4VJ10"/>
<evidence type="ECO:0000256" key="1">
    <source>
        <dbReference type="SAM" id="MobiDB-lite"/>
    </source>
</evidence>
<dbReference type="EMBL" id="CADCWL010000205">
    <property type="protein sequence ID" value="CAA9578703.1"/>
    <property type="molecule type" value="Genomic_DNA"/>
</dbReference>
<name>A0A6J4VJ10_9BACT</name>
<evidence type="ECO:0000313" key="2">
    <source>
        <dbReference type="EMBL" id="CAA9578703.1"/>
    </source>
</evidence>
<organism evidence="2">
    <name type="scientific">uncultured Thermomicrobiales bacterium</name>
    <dbReference type="NCBI Taxonomy" id="1645740"/>
    <lineage>
        <taxon>Bacteria</taxon>
        <taxon>Pseudomonadati</taxon>
        <taxon>Thermomicrobiota</taxon>
        <taxon>Thermomicrobia</taxon>
        <taxon>Thermomicrobiales</taxon>
        <taxon>environmental samples</taxon>
    </lineage>
</organism>
<accession>A0A6J4VJ10</accession>
<gene>
    <name evidence="2" type="ORF">AVDCRST_MAG19-3763</name>
</gene>